<dbReference type="Gramene" id="OE9A007573T1">
    <property type="protein sequence ID" value="OE9A007573C1"/>
    <property type="gene ID" value="OE9A007573"/>
</dbReference>
<evidence type="ECO:0000313" key="5">
    <source>
        <dbReference type="Proteomes" id="UP000594638"/>
    </source>
</evidence>
<feature type="domain" description="Aminotransferase class I/classII large" evidence="3">
    <location>
        <begin position="49"/>
        <end position="428"/>
    </location>
</feature>
<keyword evidence="2" id="KW-0663">Pyridoxal phosphate</keyword>
<dbReference type="PANTHER" id="PTHR43795">
    <property type="entry name" value="BIFUNCTIONAL ASPARTATE AMINOTRANSFERASE AND GLUTAMATE/ASPARTATE-PREPHENATE AMINOTRANSFERASE-RELATED"/>
    <property type="match status" value="1"/>
</dbReference>
<dbReference type="FunFam" id="3.90.1150.10:FF:000038">
    <property type="entry name" value="1-aminocyclopropane-1-carboxylate synthase 2"/>
    <property type="match status" value="1"/>
</dbReference>
<dbReference type="AlphaFoldDB" id="A0A8S0U0L8"/>
<dbReference type="Pfam" id="PF00155">
    <property type="entry name" value="Aminotran_1_2"/>
    <property type="match status" value="1"/>
</dbReference>
<evidence type="ECO:0000313" key="4">
    <source>
        <dbReference type="EMBL" id="CAA3012013.1"/>
    </source>
</evidence>
<dbReference type="CDD" id="cd00609">
    <property type="entry name" value="AAT_like"/>
    <property type="match status" value="1"/>
</dbReference>
<reference evidence="4 5" key="1">
    <citation type="submission" date="2019-12" db="EMBL/GenBank/DDBJ databases">
        <authorList>
            <person name="Alioto T."/>
            <person name="Alioto T."/>
            <person name="Gomez Garrido J."/>
        </authorList>
    </citation>
    <scope>NUCLEOTIDE SEQUENCE [LARGE SCALE GENOMIC DNA]</scope>
</reference>
<sequence length="439" mass="49748">MATEIEKPSVVLSKVAVSEAHGEDSPYFAGWKAYDENPYNESYNPFGVIQMGLAENQVSFDLLEEYLEKHSEATNWGNKSCCFRENALYQDYHGLLSFREAMARFMEQIRGGRAKFTPERLVITAGATAANELLTFILADPGDALLIPTPYYPGFDRDLRWRTGVKIVPIKCDSSNNFEITPESLEAAYNEAVSMNIKVRGVLITNPSNPLGSTIKKSVLEEILEFVTRKNIHLISDEIYSGSAFSCTEFVSISEVLEARGYQDAERVHVVYSLSKDLGLPGFRIGTIYSYNDKVVTTARRMSSFTLISSQTQQLLASMLSDKEFTQNYIKINRERLRKRYEMIINGLKKAGIKCLKGNAGLFCWMNLSNLLETPTKEHELDLWNTIVHEVKLNISPGSSCHCSEPGWFRVCFANMSEQTLEVALRRIHDFMEKRRLIV</sequence>
<proteinExistence type="inferred from homology"/>
<dbReference type="InterPro" id="IPR015422">
    <property type="entry name" value="PyrdxlP-dep_Trfase_small"/>
</dbReference>
<evidence type="ECO:0000259" key="3">
    <source>
        <dbReference type="Pfam" id="PF00155"/>
    </source>
</evidence>
<keyword evidence="5" id="KW-1185">Reference proteome</keyword>
<dbReference type="Gene3D" id="3.40.640.10">
    <property type="entry name" value="Type I PLP-dependent aspartate aminotransferase-like (Major domain)"/>
    <property type="match status" value="1"/>
</dbReference>
<dbReference type="SUPFAM" id="SSF53383">
    <property type="entry name" value="PLP-dependent transferases"/>
    <property type="match status" value="1"/>
</dbReference>
<dbReference type="Proteomes" id="UP000594638">
    <property type="component" value="Unassembled WGS sequence"/>
</dbReference>
<dbReference type="InterPro" id="IPR015424">
    <property type="entry name" value="PyrdxlP-dep_Trfase"/>
</dbReference>
<comment type="caution">
    <text evidence="4">The sequence shown here is derived from an EMBL/GenBank/DDBJ whole genome shotgun (WGS) entry which is preliminary data.</text>
</comment>
<comment type="similarity">
    <text evidence="1">Belongs to the class-I pyridoxal-phosphate-dependent aminotransferase family.</text>
</comment>
<dbReference type="GO" id="GO:0008483">
    <property type="term" value="F:transaminase activity"/>
    <property type="evidence" value="ECO:0007669"/>
    <property type="project" value="TreeGrafter"/>
</dbReference>
<dbReference type="InterPro" id="IPR050478">
    <property type="entry name" value="Ethylene_sulfur-biosynth"/>
</dbReference>
<dbReference type="GO" id="GO:0016847">
    <property type="term" value="F:1-aminocyclopropane-1-carboxylate synthase activity"/>
    <property type="evidence" value="ECO:0007669"/>
    <property type="project" value="UniProtKB-ARBA"/>
</dbReference>
<dbReference type="InterPro" id="IPR015421">
    <property type="entry name" value="PyrdxlP-dep_Trfase_major"/>
</dbReference>
<dbReference type="PRINTS" id="PR00753">
    <property type="entry name" value="ACCSYNTHASE"/>
</dbReference>
<evidence type="ECO:0000256" key="1">
    <source>
        <dbReference type="ARBA" id="ARBA00007441"/>
    </source>
</evidence>
<name>A0A8S0U0L8_OLEEU</name>
<dbReference type="PROSITE" id="PS00105">
    <property type="entry name" value="AA_TRANSFER_CLASS_1"/>
    <property type="match status" value="1"/>
</dbReference>
<accession>A0A8S0U0L8</accession>
<evidence type="ECO:0000256" key="2">
    <source>
        <dbReference type="ARBA" id="ARBA00022898"/>
    </source>
</evidence>
<organism evidence="4 5">
    <name type="scientific">Olea europaea subsp. europaea</name>
    <dbReference type="NCBI Taxonomy" id="158383"/>
    <lineage>
        <taxon>Eukaryota</taxon>
        <taxon>Viridiplantae</taxon>
        <taxon>Streptophyta</taxon>
        <taxon>Embryophyta</taxon>
        <taxon>Tracheophyta</taxon>
        <taxon>Spermatophyta</taxon>
        <taxon>Magnoliopsida</taxon>
        <taxon>eudicotyledons</taxon>
        <taxon>Gunneridae</taxon>
        <taxon>Pentapetalae</taxon>
        <taxon>asterids</taxon>
        <taxon>lamiids</taxon>
        <taxon>Lamiales</taxon>
        <taxon>Oleaceae</taxon>
        <taxon>Oleeae</taxon>
        <taxon>Olea</taxon>
    </lineage>
</organism>
<gene>
    <name evidence="4" type="ORF">OLEA9_A007573</name>
</gene>
<dbReference type="EMBL" id="CACTIH010007387">
    <property type="protein sequence ID" value="CAA3012013.1"/>
    <property type="molecule type" value="Genomic_DNA"/>
</dbReference>
<protein>
    <submittedName>
        <fullName evidence="4">1-aminocyclopropane-1-carboxylate synthase 7-like</fullName>
    </submittedName>
</protein>
<dbReference type="Gene3D" id="3.90.1150.10">
    <property type="entry name" value="Aspartate Aminotransferase, domain 1"/>
    <property type="match status" value="1"/>
</dbReference>
<dbReference type="OrthoDB" id="691673at2759"/>
<dbReference type="InterPro" id="IPR004839">
    <property type="entry name" value="Aminotransferase_I/II_large"/>
</dbReference>
<dbReference type="PANTHER" id="PTHR43795:SF39">
    <property type="entry name" value="AMINOTRANSFERASE CLASS I_CLASSII DOMAIN-CONTAINING PROTEIN"/>
    <property type="match status" value="1"/>
</dbReference>
<dbReference type="GO" id="GO:0030170">
    <property type="term" value="F:pyridoxal phosphate binding"/>
    <property type="evidence" value="ECO:0007669"/>
    <property type="project" value="InterPro"/>
</dbReference>
<dbReference type="InterPro" id="IPR004838">
    <property type="entry name" value="NHTrfase_class1_PyrdxlP-BS"/>
</dbReference>